<sequence length="368" mass="37599">MNLKTLLGATALASLTFAPLAHAEIVIGLIAPLTGPVAAYGDQVRNGAETAVAEINKNGGILGEQVVLKAADDAAEPKQGVSAANQIVGEGIRFVVGPVTSGVAMPASDVLAENGVLMVTPTATTPDLTTRGLTNVLRTCGRDDQQAVVAANYVLQKFKDKRVAIINDKGAYGKGLADAFKAALNAGGVKEVIDDAVTPGDKDFSALTTRLKAENVEVVYFGGYHPEGGLLARQLSDLGVKATIIGGDGLSNSEFWNIGTNAAAGTVFTNASDATKNPDSKAAAEALAARNIPAEAFTLNAYAAVEVIKAGIEKAGSADDAEAVAAAIKSGEPIKTSIGELTYGETGDLTSPAFSLFKWEDGKIVAAE</sequence>
<feature type="domain" description="Leucine-binding protein" evidence="6">
    <location>
        <begin position="24"/>
        <end position="362"/>
    </location>
</feature>
<dbReference type="PANTHER" id="PTHR47151:SF2">
    <property type="entry name" value="AMINO ACID BINDING PROTEIN"/>
    <property type="match status" value="1"/>
</dbReference>
<dbReference type="Gene3D" id="3.40.50.2300">
    <property type="match status" value="2"/>
</dbReference>
<protein>
    <submittedName>
        <fullName evidence="7">Branched-chain amino acid transport system substrate-binding protein</fullName>
    </submittedName>
</protein>
<dbReference type="GO" id="GO:0006865">
    <property type="term" value="P:amino acid transport"/>
    <property type="evidence" value="ECO:0007669"/>
    <property type="project" value="UniProtKB-KW"/>
</dbReference>
<reference evidence="8" key="1">
    <citation type="submission" date="2017-04" db="EMBL/GenBank/DDBJ databases">
        <authorList>
            <person name="Varghese N."/>
            <person name="Submissions S."/>
        </authorList>
    </citation>
    <scope>NUCLEOTIDE SEQUENCE [LARGE SCALE GENOMIC DNA]</scope>
    <source>
        <strain evidence="8">B4P</strain>
    </source>
</reference>
<comment type="similarity">
    <text evidence="1">Belongs to the leucine-binding protein family.</text>
</comment>
<dbReference type="InterPro" id="IPR000709">
    <property type="entry name" value="Leu_Ile_Val-bd"/>
</dbReference>
<dbReference type="OrthoDB" id="9768386at2"/>
<keyword evidence="8" id="KW-1185">Reference proteome</keyword>
<proteinExistence type="inferred from homology"/>
<dbReference type="InterPro" id="IPR028082">
    <property type="entry name" value="Peripla_BP_I"/>
</dbReference>
<organism evidence="7 8">
    <name type="scientific">Xaviernesmea oryzae</name>
    <dbReference type="NCBI Taxonomy" id="464029"/>
    <lineage>
        <taxon>Bacteria</taxon>
        <taxon>Pseudomonadati</taxon>
        <taxon>Pseudomonadota</taxon>
        <taxon>Alphaproteobacteria</taxon>
        <taxon>Hyphomicrobiales</taxon>
        <taxon>Rhizobiaceae</taxon>
        <taxon>Rhizobium/Agrobacterium group</taxon>
        <taxon>Xaviernesmea</taxon>
    </lineage>
</organism>
<evidence type="ECO:0000256" key="2">
    <source>
        <dbReference type="ARBA" id="ARBA00022448"/>
    </source>
</evidence>
<dbReference type="PANTHER" id="PTHR47151">
    <property type="entry name" value="LEU/ILE/VAL-BINDING ABC TRANSPORTER SUBUNIT"/>
    <property type="match status" value="1"/>
</dbReference>
<dbReference type="Pfam" id="PF13458">
    <property type="entry name" value="Peripla_BP_6"/>
    <property type="match status" value="1"/>
</dbReference>
<accession>A0A1X7GU10</accession>
<evidence type="ECO:0000256" key="4">
    <source>
        <dbReference type="ARBA" id="ARBA00022970"/>
    </source>
</evidence>
<gene>
    <name evidence="7" type="ORF">SAMN02982989_4417</name>
</gene>
<dbReference type="EMBL" id="FXAF01000011">
    <property type="protein sequence ID" value="SMF74728.1"/>
    <property type="molecule type" value="Genomic_DNA"/>
</dbReference>
<evidence type="ECO:0000313" key="8">
    <source>
        <dbReference type="Proteomes" id="UP000192903"/>
    </source>
</evidence>
<evidence type="ECO:0000259" key="6">
    <source>
        <dbReference type="Pfam" id="PF13458"/>
    </source>
</evidence>
<feature type="signal peptide" evidence="5">
    <location>
        <begin position="1"/>
        <end position="23"/>
    </location>
</feature>
<evidence type="ECO:0000313" key="7">
    <source>
        <dbReference type="EMBL" id="SMF74728.1"/>
    </source>
</evidence>
<dbReference type="AlphaFoldDB" id="A0A1X7GU10"/>
<dbReference type="SUPFAM" id="SSF53822">
    <property type="entry name" value="Periplasmic binding protein-like I"/>
    <property type="match status" value="1"/>
</dbReference>
<dbReference type="RefSeq" id="WP_085424989.1">
    <property type="nucleotide sequence ID" value="NZ_FXAF01000011.1"/>
</dbReference>
<evidence type="ECO:0000256" key="5">
    <source>
        <dbReference type="SAM" id="SignalP"/>
    </source>
</evidence>
<dbReference type="Proteomes" id="UP000192903">
    <property type="component" value="Unassembled WGS sequence"/>
</dbReference>
<name>A0A1X7GU10_9HYPH</name>
<evidence type="ECO:0000256" key="1">
    <source>
        <dbReference type="ARBA" id="ARBA00010062"/>
    </source>
</evidence>
<dbReference type="InterPro" id="IPR028081">
    <property type="entry name" value="Leu-bd"/>
</dbReference>
<feature type="chain" id="PRO_5013231044" evidence="5">
    <location>
        <begin position="24"/>
        <end position="368"/>
    </location>
</feature>
<dbReference type="CDD" id="cd06342">
    <property type="entry name" value="PBP1_ABC_LIVBP-like"/>
    <property type="match status" value="1"/>
</dbReference>
<dbReference type="STRING" id="464029.SAMN02982989_4417"/>
<keyword evidence="3 5" id="KW-0732">Signal</keyword>
<dbReference type="PRINTS" id="PR00337">
    <property type="entry name" value="LEUILEVALBP"/>
</dbReference>
<evidence type="ECO:0000256" key="3">
    <source>
        <dbReference type="ARBA" id="ARBA00022729"/>
    </source>
</evidence>
<keyword evidence="2" id="KW-0813">Transport</keyword>
<keyword evidence="4" id="KW-0029">Amino-acid transport</keyword>